<organism evidence="2 3">
    <name type="scientific">Caulochytrium protostelioides</name>
    <dbReference type="NCBI Taxonomy" id="1555241"/>
    <lineage>
        <taxon>Eukaryota</taxon>
        <taxon>Fungi</taxon>
        <taxon>Fungi incertae sedis</taxon>
        <taxon>Chytridiomycota</taxon>
        <taxon>Chytridiomycota incertae sedis</taxon>
        <taxon>Chytridiomycetes</taxon>
        <taxon>Caulochytriales</taxon>
        <taxon>Caulochytriaceae</taxon>
        <taxon>Caulochytrium</taxon>
    </lineage>
</organism>
<protein>
    <submittedName>
        <fullName evidence="2">Uncharacterized protein</fullName>
    </submittedName>
</protein>
<reference evidence="3" key="1">
    <citation type="journal article" date="2018" name="Nat. Microbiol.">
        <title>Leveraging single-cell genomics to expand the fungal tree of life.</title>
        <authorList>
            <person name="Ahrendt S.R."/>
            <person name="Quandt C.A."/>
            <person name="Ciobanu D."/>
            <person name="Clum A."/>
            <person name="Salamov A."/>
            <person name="Andreopoulos B."/>
            <person name="Cheng J.F."/>
            <person name="Woyke T."/>
            <person name="Pelin A."/>
            <person name="Henrissat B."/>
            <person name="Reynolds N.K."/>
            <person name="Benny G.L."/>
            <person name="Smith M.E."/>
            <person name="James T.Y."/>
            <person name="Grigoriev I.V."/>
        </authorList>
    </citation>
    <scope>NUCLEOTIDE SEQUENCE [LARGE SCALE GENOMIC DNA]</scope>
    <source>
        <strain evidence="3">ATCC 52028</strain>
    </source>
</reference>
<dbReference type="Gene3D" id="3.40.50.360">
    <property type="match status" value="1"/>
</dbReference>
<feature type="region of interest" description="Disordered" evidence="1">
    <location>
        <begin position="1"/>
        <end position="20"/>
    </location>
</feature>
<proteinExistence type="predicted"/>
<dbReference type="InterPro" id="IPR029039">
    <property type="entry name" value="Flavoprotein-like_sf"/>
</dbReference>
<accession>A0A4P9WT15</accession>
<dbReference type="Proteomes" id="UP000268535">
    <property type="component" value="Unassembled WGS sequence"/>
</dbReference>
<evidence type="ECO:0000313" key="3">
    <source>
        <dbReference type="Proteomes" id="UP000268535"/>
    </source>
</evidence>
<dbReference type="AlphaFoldDB" id="A0A4P9WT15"/>
<name>A0A4P9WT15_9FUNG</name>
<gene>
    <name evidence="2" type="ORF">CAUPRSCDRAFT_12952</name>
</gene>
<evidence type="ECO:0000256" key="1">
    <source>
        <dbReference type="SAM" id="MobiDB-lite"/>
    </source>
</evidence>
<evidence type="ECO:0000313" key="2">
    <source>
        <dbReference type="EMBL" id="RKO95343.1"/>
    </source>
</evidence>
<feature type="non-terminal residue" evidence="2">
    <location>
        <position position="198"/>
    </location>
</feature>
<dbReference type="EMBL" id="ML012065">
    <property type="protein sequence ID" value="RKO95343.1"/>
    <property type="molecule type" value="Genomic_DNA"/>
</dbReference>
<sequence length="198" mass="21697">MARSGATRIGAAGEGDDDKSLEEDYLKWKAGVMPLMAAHYGLAAGDSRDALDARLQPYRPLFTYTPVTLGADEDEAIVLYHGEHSHVGPRRWKPRHGSPLSSSSVPPDLAEWDECLDDATAVAFNQKHPYYARIVSSKQLFRDCIDQFTFVNGTKLPFLLPSHKGRATAETGLALTREALHLELALPPGLSYATGDYV</sequence>